<reference evidence="5" key="1">
    <citation type="submission" date="2019-08" db="EMBL/GenBank/DDBJ databases">
        <authorList>
            <person name="Kucharzyk K."/>
            <person name="Murdoch R.W."/>
            <person name="Higgins S."/>
            <person name="Loffler F."/>
        </authorList>
    </citation>
    <scope>NUCLEOTIDE SEQUENCE</scope>
</reference>
<keyword evidence="1" id="KW-0805">Transcription regulation</keyword>
<dbReference type="CDD" id="cd06171">
    <property type="entry name" value="Sigma70_r4"/>
    <property type="match status" value="1"/>
</dbReference>
<evidence type="ECO:0000313" key="5">
    <source>
        <dbReference type="EMBL" id="MPM81518.1"/>
    </source>
</evidence>
<keyword evidence="3" id="KW-0804">Transcription</keyword>
<evidence type="ECO:0000259" key="4">
    <source>
        <dbReference type="Pfam" id="PF04545"/>
    </source>
</evidence>
<proteinExistence type="predicted"/>
<name>A0A645CXF1_9ZZZZ</name>
<dbReference type="InterPro" id="IPR036388">
    <property type="entry name" value="WH-like_DNA-bd_sf"/>
</dbReference>
<sequence length="117" mass="12925">MIAWLLGIVHHTALKTLRRSGKTVSLEQAEDLAGDFPSPEEHSLQSDAHSQIVRGLSNLSREHHEVLELVFYQKLSLDETARVLHCPLGTVKSRLSYARNALRGELERSGDGKGSGL</sequence>
<dbReference type="InterPro" id="IPR007630">
    <property type="entry name" value="RNA_pol_sigma70_r4"/>
</dbReference>
<evidence type="ECO:0000256" key="2">
    <source>
        <dbReference type="ARBA" id="ARBA00023082"/>
    </source>
</evidence>
<dbReference type="InterPro" id="IPR039425">
    <property type="entry name" value="RNA_pol_sigma-70-like"/>
</dbReference>
<dbReference type="PANTHER" id="PTHR43133">
    <property type="entry name" value="RNA POLYMERASE ECF-TYPE SIGMA FACTO"/>
    <property type="match status" value="1"/>
</dbReference>
<dbReference type="InterPro" id="IPR014284">
    <property type="entry name" value="RNA_pol_sigma-70_dom"/>
</dbReference>
<organism evidence="5">
    <name type="scientific">bioreactor metagenome</name>
    <dbReference type="NCBI Taxonomy" id="1076179"/>
    <lineage>
        <taxon>unclassified sequences</taxon>
        <taxon>metagenomes</taxon>
        <taxon>ecological metagenomes</taxon>
    </lineage>
</organism>
<feature type="domain" description="RNA polymerase sigma-70 region 4" evidence="4">
    <location>
        <begin position="56"/>
        <end position="103"/>
    </location>
</feature>
<protein>
    <recommendedName>
        <fullName evidence="4">RNA polymerase sigma-70 region 4 domain-containing protein</fullName>
    </recommendedName>
</protein>
<dbReference type="Pfam" id="PF04545">
    <property type="entry name" value="Sigma70_r4"/>
    <property type="match status" value="1"/>
</dbReference>
<dbReference type="GO" id="GO:0006352">
    <property type="term" value="P:DNA-templated transcription initiation"/>
    <property type="evidence" value="ECO:0007669"/>
    <property type="project" value="InterPro"/>
</dbReference>
<dbReference type="InterPro" id="IPR013324">
    <property type="entry name" value="RNA_pol_sigma_r3/r4-like"/>
</dbReference>
<evidence type="ECO:0000256" key="3">
    <source>
        <dbReference type="ARBA" id="ARBA00023163"/>
    </source>
</evidence>
<gene>
    <name evidence="5" type="ORF">SDC9_128571</name>
</gene>
<dbReference type="SUPFAM" id="SSF88659">
    <property type="entry name" value="Sigma3 and sigma4 domains of RNA polymerase sigma factors"/>
    <property type="match status" value="1"/>
</dbReference>
<dbReference type="PANTHER" id="PTHR43133:SF32">
    <property type="entry name" value="BLR3042 PROTEIN"/>
    <property type="match status" value="1"/>
</dbReference>
<evidence type="ECO:0000256" key="1">
    <source>
        <dbReference type="ARBA" id="ARBA00023015"/>
    </source>
</evidence>
<dbReference type="AlphaFoldDB" id="A0A645CXF1"/>
<accession>A0A645CXF1</accession>
<comment type="caution">
    <text evidence="5">The sequence shown here is derived from an EMBL/GenBank/DDBJ whole genome shotgun (WGS) entry which is preliminary data.</text>
</comment>
<dbReference type="Gene3D" id="1.10.10.10">
    <property type="entry name" value="Winged helix-like DNA-binding domain superfamily/Winged helix DNA-binding domain"/>
    <property type="match status" value="1"/>
</dbReference>
<dbReference type="NCBIfam" id="TIGR02937">
    <property type="entry name" value="sigma70-ECF"/>
    <property type="match status" value="1"/>
</dbReference>
<dbReference type="GO" id="GO:0016987">
    <property type="term" value="F:sigma factor activity"/>
    <property type="evidence" value="ECO:0007669"/>
    <property type="project" value="UniProtKB-KW"/>
</dbReference>
<keyword evidence="2" id="KW-0731">Sigma factor</keyword>
<dbReference type="EMBL" id="VSSQ01030842">
    <property type="protein sequence ID" value="MPM81518.1"/>
    <property type="molecule type" value="Genomic_DNA"/>
</dbReference>